<protein>
    <submittedName>
        <fullName evidence="2">Uncharacterized protein</fullName>
    </submittedName>
</protein>
<feature type="compositionally biased region" description="Acidic residues" evidence="1">
    <location>
        <begin position="53"/>
        <end position="64"/>
    </location>
</feature>
<proteinExistence type="predicted"/>
<sequence length="112" mass="12645">MANHISLPVHAGYMTDQFPDADVVVAQQEEQNHAELEAQSEDQNHAEIKAQPEDQDYAEIEVQPEDQNHAEFETHSIEESTPEEHAGGDATNTNSAEKSEWLSEWFDRKLDG</sequence>
<feature type="compositionally biased region" description="Basic and acidic residues" evidence="1">
    <location>
        <begin position="97"/>
        <end position="112"/>
    </location>
</feature>
<accession>A0AAN9TVB6</accession>
<organism evidence="2 3">
    <name type="scientific">Cytospora paraplurivora</name>
    <dbReference type="NCBI Taxonomy" id="2898453"/>
    <lineage>
        <taxon>Eukaryota</taxon>
        <taxon>Fungi</taxon>
        <taxon>Dikarya</taxon>
        <taxon>Ascomycota</taxon>
        <taxon>Pezizomycotina</taxon>
        <taxon>Sordariomycetes</taxon>
        <taxon>Sordariomycetidae</taxon>
        <taxon>Diaporthales</taxon>
        <taxon>Cytosporaceae</taxon>
        <taxon>Cytospora</taxon>
    </lineage>
</organism>
<dbReference type="Proteomes" id="UP001320245">
    <property type="component" value="Unassembled WGS sequence"/>
</dbReference>
<name>A0AAN9TVB6_9PEZI</name>
<feature type="compositionally biased region" description="Basic and acidic residues" evidence="1">
    <location>
        <begin position="66"/>
        <end position="87"/>
    </location>
</feature>
<gene>
    <name evidence="2" type="ORF">SLS53_009354</name>
</gene>
<keyword evidence="3" id="KW-1185">Reference proteome</keyword>
<reference evidence="2 3" key="1">
    <citation type="journal article" date="2023" name="PLoS ONE">
        <title>Cytospora paraplurivora sp. nov. isolated from orchards with fruit tree decline syndrome in Ontario, Canada.</title>
        <authorList>
            <person name="Ilyukhin E."/>
            <person name="Nguyen H.D.T."/>
            <person name="Castle A.J."/>
            <person name="Ellouze W."/>
        </authorList>
    </citation>
    <scope>NUCLEOTIDE SEQUENCE [LARGE SCALE GENOMIC DNA]</scope>
    <source>
        <strain evidence="2 3">FDS-564</strain>
    </source>
</reference>
<feature type="region of interest" description="Disordered" evidence="1">
    <location>
        <begin position="31"/>
        <end position="112"/>
    </location>
</feature>
<evidence type="ECO:0000256" key="1">
    <source>
        <dbReference type="SAM" id="MobiDB-lite"/>
    </source>
</evidence>
<feature type="compositionally biased region" description="Basic and acidic residues" evidence="1">
    <location>
        <begin position="31"/>
        <end position="52"/>
    </location>
</feature>
<dbReference type="AlphaFoldDB" id="A0AAN9TVB6"/>
<comment type="caution">
    <text evidence="2">The sequence shown here is derived from an EMBL/GenBank/DDBJ whole genome shotgun (WGS) entry which is preliminary data.</text>
</comment>
<dbReference type="EMBL" id="JAJSPL020000077">
    <property type="protein sequence ID" value="KAK7728891.1"/>
    <property type="molecule type" value="Genomic_DNA"/>
</dbReference>
<evidence type="ECO:0000313" key="2">
    <source>
        <dbReference type="EMBL" id="KAK7728891.1"/>
    </source>
</evidence>
<evidence type="ECO:0000313" key="3">
    <source>
        <dbReference type="Proteomes" id="UP001320245"/>
    </source>
</evidence>